<organism evidence="1">
    <name type="scientific">mine drainage metagenome</name>
    <dbReference type="NCBI Taxonomy" id="410659"/>
    <lineage>
        <taxon>unclassified sequences</taxon>
        <taxon>metagenomes</taxon>
        <taxon>ecological metagenomes</taxon>
    </lineage>
</organism>
<dbReference type="EMBL" id="AUZZ01001987">
    <property type="protein sequence ID" value="EQD62199.1"/>
    <property type="molecule type" value="Genomic_DNA"/>
</dbReference>
<protein>
    <submittedName>
        <fullName evidence="1">PemK-like protein</fullName>
    </submittedName>
</protein>
<dbReference type="AlphaFoldDB" id="T1C9Q0"/>
<dbReference type="GO" id="GO:0003677">
    <property type="term" value="F:DNA binding"/>
    <property type="evidence" value="ECO:0007669"/>
    <property type="project" value="InterPro"/>
</dbReference>
<proteinExistence type="predicted"/>
<reference evidence="1" key="2">
    <citation type="journal article" date="2014" name="ISME J.">
        <title>Microbial stratification in low pH oxic and suboxic macroscopic growths along an acid mine drainage.</title>
        <authorList>
            <person name="Mendez-Garcia C."/>
            <person name="Mesa V."/>
            <person name="Sprenger R.R."/>
            <person name="Richter M."/>
            <person name="Diez M.S."/>
            <person name="Solano J."/>
            <person name="Bargiela R."/>
            <person name="Golyshina O.V."/>
            <person name="Manteca A."/>
            <person name="Ramos J.L."/>
            <person name="Gallego J.R."/>
            <person name="Llorente I."/>
            <person name="Martins Dos Santos V.A."/>
            <person name="Jensen O.N."/>
            <person name="Pelaez A.I."/>
            <person name="Sanchez J."/>
            <person name="Ferrer M."/>
        </authorList>
    </citation>
    <scope>NUCLEOTIDE SEQUENCE</scope>
</reference>
<dbReference type="SUPFAM" id="SSF50118">
    <property type="entry name" value="Cell growth inhibitor/plasmid maintenance toxic component"/>
    <property type="match status" value="1"/>
</dbReference>
<gene>
    <name evidence="1" type="ORF">B2A_02946</name>
</gene>
<dbReference type="GO" id="GO:0006402">
    <property type="term" value="P:mRNA catabolic process"/>
    <property type="evidence" value="ECO:0007669"/>
    <property type="project" value="TreeGrafter"/>
</dbReference>
<dbReference type="Pfam" id="PF02452">
    <property type="entry name" value="PemK_toxin"/>
    <property type="match status" value="1"/>
</dbReference>
<sequence>MDAGDIVHLDFTPSAGHEMRGPHYALVISRRAFNQASGIVWVCPISQGEAAAQRAGGFLVTLMGAGTQTLGSIQVHLLRGVDTRARGARRVEKVPPHILNEVLDIIATATGMAT</sequence>
<dbReference type="InterPro" id="IPR003477">
    <property type="entry name" value="PemK-like"/>
</dbReference>
<dbReference type="PANTHER" id="PTHR33988">
    <property type="entry name" value="ENDORIBONUCLEASE MAZF-RELATED"/>
    <property type="match status" value="1"/>
</dbReference>
<evidence type="ECO:0000313" key="1">
    <source>
        <dbReference type="EMBL" id="EQD62199.1"/>
    </source>
</evidence>
<dbReference type="GO" id="GO:0016075">
    <property type="term" value="P:rRNA catabolic process"/>
    <property type="evidence" value="ECO:0007669"/>
    <property type="project" value="TreeGrafter"/>
</dbReference>
<name>T1C9Q0_9ZZZZ</name>
<reference evidence="1" key="1">
    <citation type="submission" date="2013-08" db="EMBL/GenBank/DDBJ databases">
        <authorList>
            <person name="Mendez C."/>
            <person name="Richter M."/>
            <person name="Ferrer M."/>
            <person name="Sanchez J."/>
        </authorList>
    </citation>
    <scope>NUCLEOTIDE SEQUENCE</scope>
</reference>
<dbReference type="Gene3D" id="2.30.30.110">
    <property type="match status" value="1"/>
</dbReference>
<accession>T1C9Q0</accession>
<dbReference type="InterPro" id="IPR011067">
    <property type="entry name" value="Plasmid_toxin/cell-grow_inhib"/>
</dbReference>
<comment type="caution">
    <text evidence="1">The sequence shown here is derived from an EMBL/GenBank/DDBJ whole genome shotgun (WGS) entry which is preliminary data.</text>
</comment>
<dbReference type="PANTHER" id="PTHR33988:SF3">
    <property type="entry name" value="ENDORIBONUCLEASE TOXIN CHPB-RELATED"/>
    <property type="match status" value="1"/>
</dbReference>
<dbReference type="GO" id="GO:0004521">
    <property type="term" value="F:RNA endonuclease activity"/>
    <property type="evidence" value="ECO:0007669"/>
    <property type="project" value="TreeGrafter"/>
</dbReference>